<feature type="compositionally biased region" description="Basic and acidic residues" evidence="1">
    <location>
        <begin position="82"/>
        <end position="91"/>
    </location>
</feature>
<dbReference type="Proteomes" id="UP000479190">
    <property type="component" value="Unassembled WGS sequence"/>
</dbReference>
<keyword evidence="2" id="KW-0472">Membrane</keyword>
<proteinExistence type="predicted"/>
<dbReference type="AlphaFoldDB" id="A0A6H5J4Q2"/>
<keyword evidence="2" id="KW-0812">Transmembrane</keyword>
<feature type="non-terminal residue" evidence="3">
    <location>
        <position position="736"/>
    </location>
</feature>
<feature type="compositionally biased region" description="Basic residues" evidence="1">
    <location>
        <begin position="69"/>
        <end position="81"/>
    </location>
</feature>
<evidence type="ECO:0000313" key="4">
    <source>
        <dbReference type="Proteomes" id="UP000479190"/>
    </source>
</evidence>
<evidence type="ECO:0000256" key="2">
    <source>
        <dbReference type="SAM" id="Phobius"/>
    </source>
</evidence>
<keyword evidence="2" id="KW-1133">Transmembrane helix</keyword>
<feature type="region of interest" description="Disordered" evidence="1">
    <location>
        <begin position="120"/>
        <end position="187"/>
    </location>
</feature>
<feature type="transmembrane region" description="Helical" evidence="2">
    <location>
        <begin position="706"/>
        <end position="723"/>
    </location>
</feature>
<protein>
    <submittedName>
        <fullName evidence="3">Uncharacterized protein</fullName>
    </submittedName>
</protein>
<name>A0A6H5J4Q2_9HYME</name>
<sequence>MFLLVFIGSIGIDNMITQAFSQIDVGQLCMSDMFRHICVCSYSYSRAQQQQRRFHFGFIIARAQYKRARTRERERKRRSKKNHDSRDESRSIRAPIKFISARVRERLNCEGDKDESIHICTEEEARRAGGGESKDIGGSNEKLTSHVEQKHRERGDCISSSSARGVNRSGKRRRRRRRRRGRGKAAEKLSAVADQRCCSCARASFYISQRSKMCVRTSSRLPRVHRVMFMMPLHLRHASRRSRRRHHCADDVLYILYTKMICVAGLTVQTSPRRRRGGNDDCRVSFRVHQRNIYSQTEVGTLWETIKLSTHFQRSLSSHQFIHENRSFLERKKVYRCVCVNKERILSGCFPEKSRDDSQEIPQCVISRVFSMNTPAALDVYTRACTDYIPERVQREYSFIELLFSLGTSACMQYFLKNVHGRLRQSERGLFRTTNNGRWLIDFSSNSLARSRALTADADKRSRARSSGTLSCIGAELSGRNIGGQPHAEMYARERRRTISRACTNSRPLESRTDSRNAHQLKITRESAISCRVNKNTLLHRYSISSSSSITGSPKASVATNCLLNQIKHARQGPRERRGGQLCCRSNMRGAFSAGVNMSKVERERERETIVITELTDLDTATISRRCCCCSCASLDRSFREQESIRERAARADSIRVQCTRASLCAWKINNNIMHLTCSFARVRRESWDAHCITIVLCCQVPPPPPLLLLLLMVMLPLLFVYFENSTVCAAARVCA</sequence>
<keyword evidence="4" id="KW-1185">Reference proteome</keyword>
<gene>
    <name evidence="3" type="ORF">TBRA_LOCUS14737</name>
</gene>
<feature type="compositionally biased region" description="Basic and acidic residues" evidence="1">
    <location>
        <begin position="120"/>
        <end position="135"/>
    </location>
</feature>
<evidence type="ECO:0000256" key="1">
    <source>
        <dbReference type="SAM" id="MobiDB-lite"/>
    </source>
</evidence>
<accession>A0A6H5J4Q2</accession>
<evidence type="ECO:0000313" key="3">
    <source>
        <dbReference type="EMBL" id="CAB0043149.1"/>
    </source>
</evidence>
<feature type="compositionally biased region" description="Basic and acidic residues" evidence="1">
    <location>
        <begin position="143"/>
        <end position="156"/>
    </location>
</feature>
<feature type="region of interest" description="Disordered" evidence="1">
    <location>
        <begin position="69"/>
        <end position="91"/>
    </location>
</feature>
<organism evidence="3 4">
    <name type="scientific">Trichogramma brassicae</name>
    <dbReference type="NCBI Taxonomy" id="86971"/>
    <lineage>
        <taxon>Eukaryota</taxon>
        <taxon>Metazoa</taxon>
        <taxon>Ecdysozoa</taxon>
        <taxon>Arthropoda</taxon>
        <taxon>Hexapoda</taxon>
        <taxon>Insecta</taxon>
        <taxon>Pterygota</taxon>
        <taxon>Neoptera</taxon>
        <taxon>Endopterygota</taxon>
        <taxon>Hymenoptera</taxon>
        <taxon>Apocrita</taxon>
        <taxon>Proctotrupomorpha</taxon>
        <taxon>Chalcidoidea</taxon>
        <taxon>Trichogrammatidae</taxon>
        <taxon>Trichogramma</taxon>
    </lineage>
</organism>
<reference evidence="3 4" key="1">
    <citation type="submission" date="2020-02" db="EMBL/GenBank/DDBJ databases">
        <authorList>
            <person name="Ferguson B K."/>
        </authorList>
    </citation>
    <scope>NUCLEOTIDE SEQUENCE [LARGE SCALE GENOMIC DNA]</scope>
</reference>
<feature type="compositionally biased region" description="Basic residues" evidence="1">
    <location>
        <begin position="169"/>
        <end position="183"/>
    </location>
</feature>
<dbReference type="EMBL" id="CADCXV010001272">
    <property type="protein sequence ID" value="CAB0043149.1"/>
    <property type="molecule type" value="Genomic_DNA"/>
</dbReference>